<keyword evidence="8" id="KW-1185">Reference proteome</keyword>
<dbReference type="Pfam" id="PF01416">
    <property type="entry name" value="PseudoU_synth_1"/>
    <property type="match status" value="1"/>
</dbReference>
<comment type="function">
    <text evidence="4">Formation of pseudouridine at positions 38, 39 and 40 in the anticodon stem and loop of transfer RNAs.</text>
</comment>
<gene>
    <name evidence="4" type="primary">truA</name>
    <name evidence="7" type="ORF">D2E23_1559</name>
</gene>
<keyword evidence="3 4" id="KW-0413">Isomerase</keyword>
<evidence type="ECO:0000256" key="4">
    <source>
        <dbReference type="HAMAP-Rule" id="MF_00171"/>
    </source>
</evidence>
<evidence type="ECO:0000313" key="8">
    <source>
        <dbReference type="Proteomes" id="UP000288607"/>
    </source>
</evidence>
<comment type="similarity">
    <text evidence="1 4 5">Belongs to the tRNA pseudouridine synthase TruA family.</text>
</comment>
<dbReference type="PANTHER" id="PTHR11142">
    <property type="entry name" value="PSEUDOURIDYLATE SYNTHASE"/>
    <property type="match status" value="1"/>
</dbReference>
<dbReference type="CDD" id="cd02570">
    <property type="entry name" value="PseudoU_synth_EcTruA"/>
    <property type="match status" value="1"/>
</dbReference>
<comment type="caution">
    <text evidence="7">The sequence shown here is derived from an EMBL/GenBank/DDBJ whole genome shotgun (WGS) entry which is preliminary data.</text>
</comment>
<organism evidence="7 8">
    <name type="scientific">Bifidobacterium callimiconis</name>
    <dbReference type="NCBI Taxonomy" id="2306973"/>
    <lineage>
        <taxon>Bacteria</taxon>
        <taxon>Bacillati</taxon>
        <taxon>Actinomycetota</taxon>
        <taxon>Actinomycetes</taxon>
        <taxon>Bifidobacteriales</taxon>
        <taxon>Bifidobacteriaceae</taxon>
        <taxon>Bifidobacterium</taxon>
    </lineage>
</organism>
<evidence type="ECO:0000259" key="6">
    <source>
        <dbReference type="Pfam" id="PF01416"/>
    </source>
</evidence>
<dbReference type="NCBIfam" id="TIGR00071">
    <property type="entry name" value="hisT_truA"/>
    <property type="match status" value="1"/>
</dbReference>
<dbReference type="EMBL" id="QXGJ01000007">
    <property type="protein sequence ID" value="RSX50536.1"/>
    <property type="molecule type" value="Genomic_DNA"/>
</dbReference>
<comment type="catalytic activity">
    <reaction evidence="4 5">
        <text>uridine(38/39/40) in tRNA = pseudouridine(38/39/40) in tRNA</text>
        <dbReference type="Rhea" id="RHEA:22376"/>
        <dbReference type="Rhea" id="RHEA-COMP:10085"/>
        <dbReference type="Rhea" id="RHEA-COMP:10087"/>
        <dbReference type="ChEBI" id="CHEBI:65314"/>
        <dbReference type="ChEBI" id="CHEBI:65315"/>
        <dbReference type="EC" id="5.4.99.12"/>
    </reaction>
</comment>
<keyword evidence="2 4" id="KW-0819">tRNA processing</keyword>
<feature type="active site" description="Nucleophile" evidence="4">
    <location>
        <position position="113"/>
    </location>
</feature>
<evidence type="ECO:0000256" key="2">
    <source>
        <dbReference type="ARBA" id="ARBA00022694"/>
    </source>
</evidence>
<name>A0A430FCH0_9BIFI</name>
<evidence type="ECO:0000256" key="5">
    <source>
        <dbReference type="RuleBase" id="RU003792"/>
    </source>
</evidence>
<dbReference type="Proteomes" id="UP000288607">
    <property type="component" value="Unassembled WGS sequence"/>
</dbReference>
<evidence type="ECO:0000313" key="7">
    <source>
        <dbReference type="EMBL" id="RSX50536.1"/>
    </source>
</evidence>
<evidence type="ECO:0000256" key="3">
    <source>
        <dbReference type="ARBA" id="ARBA00023235"/>
    </source>
</evidence>
<dbReference type="GO" id="GO:0003723">
    <property type="term" value="F:RNA binding"/>
    <property type="evidence" value="ECO:0007669"/>
    <property type="project" value="InterPro"/>
</dbReference>
<dbReference type="InterPro" id="IPR020097">
    <property type="entry name" value="PsdUridine_synth_TruA_a/b_dom"/>
</dbReference>
<proteinExistence type="inferred from homology"/>
<accession>A0A430FCH0</accession>
<reference evidence="7 8" key="1">
    <citation type="submission" date="2018-09" db="EMBL/GenBank/DDBJ databases">
        <title>Characterization of the phylogenetic diversity of five novel species belonging to the genus Bifidobacterium.</title>
        <authorList>
            <person name="Lugli G.A."/>
            <person name="Duranti S."/>
            <person name="Milani C."/>
        </authorList>
    </citation>
    <scope>NUCLEOTIDE SEQUENCE [LARGE SCALE GENOMIC DNA]</scope>
    <source>
        <strain evidence="7 8">2028B</strain>
    </source>
</reference>
<dbReference type="AlphaFoldDB" id="A0A430FCH0"/>
<comment type="subunit">
    <text evidence="4">Homodimer.</text>
</comment>
<dbReference type="InterPro" id="IPR020094">
    <property type="entry name" value="TruA/RsuA/RluB/E/F_N"/>
</dbReference>
<feature type="domain" description="Pseudouridine synthase I TruA alpha/beta" evidence="6">
    <location>
        <begin position="216"/>
        <end position="340"/>
    </location>
</feature>
<dbReference type="GO" id="GO:0031119">
    <property type="term" value="P:tRNA pseudouridine synthesis"/>
    <property type="evidence" value="ECO:0007669"/>
    <property type="project" value="UniProtKB-UniRule"/>
</dbReference>
<dbReference type="Gene3D" id="3.30.70.580">
    <property type="entry name" value="Pseudouridine synthase I, catalytic domain, N-terminal subdomain"/>
    <property type="match status" value="1"/>
</dbReference>
<dbReference type="GO" id="GO:0160147">
    <property type="term" value="F:tRNA pseudouridine(38-40) synthase activity"/>
    <property type="evidence" value="ECO:0007669"/>
    <property type="project" value="UniProtKB-EC"/>
</dbReference>
<sequence>MTERHDRGRDPIPTWPDIPIPTVHINLPHAQPPCSKMSPSVAIHSVAPFRQHGRMRLRIDLGYDGGGFYGWARQPELRTVQGEIEAAIRKVLRVRTDDPNAPEIRLVVAGRTDTGVHALHQVCHIDIPEDVIARAVGHMDVTPEIALERRLQRVLPDDIAIHRVRRAPDGFDARFSALERTYVYRVCDNGRFVDPRTRGFVVAIDETLDMDAMNRAAALTIGLHDFGSFATPNPGGTTIRAVKYARWRRVDPGVMLHGGVVDGGYGEPVPYAESGLLCFTIVADAFARNMVRSLVNGCLQVGRGRKSVDWFAQKMAEPKREGSTGPAAAKGLTLEYVAYPPDDQLAERAQAIRAVRTL</sequence>
<dbReference type="SUPFAM" id="SSF55120">
    <property type="entry name" value="Pseudouridine synthase"/>
    <property type="match status" value="1"/>
</dbReference>
<evidence type="ECO:0000256" key="1">
    <source>
        <dbReference type="ARBA" id="ARBA00009375"/>
    </source>
</evidence>
<dbReference type="InterPro" id="IPR020103">
    <property type="entry name" value="PsdUridine_synth_cat_dom_sf"/>
</dbReference>
<dbReference type="InterPro" id="IPR020095">
    <property type="entry name" value="PsdUridine_synth_TruA_C"/>
</dbReference>
<protein>
    <recommendedName>
        <fullName evidence="4">tRNA pseudouridine synthase A</fullName>
        <ecNumber evidence="4">5.4.99.12</ecNumber>
    </recommendedName>
    <alternativeName>
        <fullName evidence="4">tRNA pseudouridine(38-40) synthase</fullName>
    </alternativeName>
    <alternativeName>
        <fullName evidence="4">tRNA pseudouridylate synthase I</fullName>
    </alternativeName>
    <alternativeName>
        <fullName evidence="4">tRNA-uridine isomerase I</fullName>
    </alternativeName>
</protein>
<dbReference type="EC" id="5.4.99.12" evidence="4"/>
<comment type="caution">
    <text evidence="4">Lacks conserved residue(s) required for the propagation of feature annotation.</text>
</comment>
<dbReference type="PANTHER" id="PTHR11142:SF0">
    <property type="entry name" value="TRNA PSEUDOURIDINE SYNTHASE-LIKE 1"/>
    <property type="match status" value="1"/>
</dbReference>
<feature type="binding site" evidence="4">
    <location>
        <position position="182"/>
    </location>
    <ligand>
        <name>substrate</name>
    </ligand>
</feature>
<dbReference type="InterPro" id="IPR001406">
    <property type="entry name" value="PsdUridine_synth_TruA"/>
</dbReference>
<dbReference type="Gene3D" id="3.30.70.660">
    <property type="entry name" value="Pseudouridine synthase I, catalytic domain, C-terminal subdomain"/>
    <property type="match status" value="1"/>
</dbReference>
<dbReference type="HAMAP" id="MF_00171">
    <property type="entry name" value="TruA"/>
    <property type="match status" value="1"/>
</dbReference>